<dbReference type="InterPro" id="IPR013083">
    <property type="entry name" value="Znf_RING/FYVE/PHD"/>
</dbReference>
<dbReference type="SUPFAM" id="SSF57850">
    <property type="entry name" value="RING/U-box"/>
    <property type="match status" value="1"/>
</dbReference>
<evidence type="ECO:0000256" key="2">
    <source>
        <dbReference type="ARBA" id="ARBA00022771"/>
    </source>
</evidence>
<evidence type="ECO:0000256" key="4">
    <source>
        <dbReference type="SAM" id="MobiDB-lite"/>
    </source>
</evidence>
<feature type="compositionally biased region" description="Low complexity" evidence="4">
    <location>
        <begin position="130"/>
        <end position="146"/>
    </location>
</feature>
<feature type="region of interest" description="Disordered" evidence="4">
    <location>
        <begin position="1"/>
        <end position="156"/>
    </location>
</feature>
<accession>A0A7S3QV53</accession>
<keyword evidence="1" id="KW-0479">Metal-binding</keyword>
<evidence type="ECO:0000256" key="5">
    <source>
        <dbReference type="SAM" id="Phobius"/>
    </source>
</evidence>
<dbReference type="PANTHER" id="PTHR46347:SF1">
    <property type="entry name" value="RING_FYVE_PHD ZINC FINGER SUPERFAMILY PROTEIN"/>
    <property type="match status" value="1"/>
</dbReference>
<name>A0A7S3QV53_DUNTE</name>
<gene>
    <name evidence="7" type="ORF">DTER00134_LOCUS9259</name>
</gene>
<feature type="transmembrane region" description="Helical" evidence="5">
    <location>
        <begin position="341"/>
        <end position="362"/>
    </location>
</feature>
<dbReference type="CDD" id="cd16495">
    <property type="entry name" value="RING_CH-C4HC3_MARCH"/>
    <property type="match status" value="1"/>
</dbReference>
<evidence type="ECO:0000256" key="1">
    <source>
        <dbReference type="ARBA" id="ARBA00022723"/>
    </source>
</evidence>
<keyword evidence="2" id="KW-0863">Zinc-finger</keyword>
<feature type="transmembrane region" description="Helical" evidence="5">
    <location>
        <begin position="277"/>
        <end position="299"/>
    </location>
</feature>
<sequence>MGNVSARGFEPVSNNGSERGDGALSTANDTASQQGTQQEASVQGQGASSTASVTINVNPDPSAPQFLHNAHQQHGEESVPGTELQGEIHAPEPQAADREAAAGEEGEHHPLLPPSTHKQLDRPDAKEAGSSNSSSSSGSKTCSNNSPESGEGKKAEAEPPARICRICFDSEEEPDNPLIHPCLCQGSHGSVHRKCLQTWRDTQRASLHSQAYFRCEICHYEYQYVRLDSAACIAHPVVVATAFLLMLFAICTLLGVVPIIQACLEAYDIHFTGWLHVLVHLCDGLMVMGLVSVMMVACTSPQLARMQPARLGYNCSLIMCWCRMIGCGQVCGPVWLASLAVLAFLGLINSIPVAFMILYHVAKVLTGATVRMVENVDPNEVRAHKAKAAPPSTSSGQQQQQQQQPQQGQQHGGSEQEGGEQSAASLLSSCHGTP</sequence>
<feature type="compositionally biased region" description="Basic and acidic residues" evidence="4">
    <location>
        <begin position="118"/>
        <end position="127"/>
    </location>
</feature>
<evidence type="ECO:0000313" key="7">
    <source>
        <dbReference type="EMBL" id="CAE0494186.1"/>
    </source>
</evidence>
<feature type="transmembrane region" description="Helical" evidence="5">
    <location>
        <begin position="233"/>
        <end position="257"/>
    </location>
</feature>
<evidence type="ECO:0000256" key="3">
    <source>
        <dbReference type="ARBA" id="ARBA00022833"/>
    </source>
</evidence>
<dbReference type="PROSITE" id="PS51292">
    <property type="entry name" value="ZF_RING_CH"/>
    <property type="match status" value="1"/>
</dbReference>
<evidence type="ECO:0000259" key="6">
    <source>
        <dbReference type="PROSITE" id="PS51292"/>
    </source>
</evidence>
<dbReference type="Gene3D" id="3.30.40.10">
    <property type="entry name" value="Zinc/RING finger domain, C3HC4 (zinc finger)"/>
    <property type="match status" value="1"/>
</dbReference>
<feature type="compositionally biased region" description="Low complexity" evidence="4">
    <location>
        <begin position="389"/>
        <end position="425"/>
    </location>
</feature>
<dbReference type="AlphaFoldDB" id="A0A7S3QV53"/>
<dbReference type="EMBL" id="HBIP01015894">
    <property type="protein sequence ID" value="CAE0494186.1"/>
    <property type="molecule type" value="Transcribed_RNA"/>
</dbReference>
<keyword evidence="5" id="KW-0812">Transmembrane</keyword>
<dbReference type="InterPro" id="IPR011016">
    <property type="entry name" value="Znf_RING-CH"/>
</dbReference>
<dbReference type="Pfam" id="PF12906">
    <property type="entry name" value="RINGv"/>
    <property type="match status" value="1"/>
</dbReference>
<keyword evidence="3" id="KW-0862">Zinc</keyword>
<feature type="region of interest" description="Disordered" evidence="4">
    <location>
        <begin position="382"/>
        <end position="434"/>
    </location>
</feature>
<dbReference type="PANTHER" id="PTHR46347">
    <property type="entry name" value="RING/FYVE/PHD ZINC FINGER SUPERFAMILY PROTEIN"/>
    <property type="match status" value="1"/>
</dbReference>
<reference evidence="7" key="1">
    <citation type="submission" date="2021-01" db="EMBL/GenBank/DDBJ databases">
        <authorList>
            <person name="Corre E."/>
            <person name="Pelletier E."/>
            <person name="Niang G."/>
            <person name="Scheremetjew M."/>
            <person name="Finn R."/>
            <person name="Kale V."/>
            <person name="Holt S."/>
            <person name="Cochrane G."/>
            <person name="Meng A."/>
            <person name="Brown T."/>
            <person name="Cohen L."/>
        </authorList>
    </citation>
    <scope>NUCLEOTIDE SEQUENCE</scope>
    <source>
        <strain evidence="7">CCMP1320</strain>
    </source>
</reference>
<feature type="compositionally biased region" description="Basic and acidic residues" evidence="4">
    <location>
        <begin position="95"/>
        <end position="110"/>
    </location>
</feature>
<proteinExistence type="predicted"/>
<feature type="compositionally biased region" description="Polar residues" evidence="4">
    <location>
        <begin position="25"/>
        <end position="59"/>
    </location>
</feature>
<feature type="domain" description="RING-CH-type" evidence="6">
    <location>
        <begin position="156"/>
        <end position="225"/>
    </location>
</feature>
<keyword evidence="5" id="KW-0472">Membrane</keyword>
<protein>
    <recommendedName>
        <fullName evidence="6">RING-CH-type domain-containing protein</fullName>
    </recommendedName>
</protein>
<dbReference type="SMART" id="SM00744">
    <property type="entry name" value="RINGv"/>
    <property type="match status" value="1"/>
</dbReference>
<dbReference type="GO" id="GO:0008270">
    <property type="term" value="F:zinc ion binding"/>
    <property type="evidence" value="ECO:0007669"/>
    <property type="project" value="UniProtKB-KW"/>
</dbReference>
<organism evidence="7">
    <name type="scientific">Dunaliella tertiolecta</name>
    <name type="common">Green alga</name>
    <dbReference type="NCBI Taxonomy" id="3047"/>
    <lineage>
        <taxon>Eukaryota</taxon>
        <taxon>Viridiplantae</taxon>
        <taxon>Chlorophyta</taxon>
        <taxon>core chlorophytes</taxon>
        <taxon>Chlorophyceae</taxon>
        <taxon>CS clade</taxon>
        <taxon>Chlamydomonadales</taxon>
        <taxon>Dunaliellaceae</taxon>
        <taxon>Dunaliella</taxon>
    </lineage>
</organism>
<feature type="transmembrane region" description="Helical" evidence="5">
    <location>
        <begin position="311"/>
        <end position="335"/>
    </location>
</feature>
<keyword evidence="5" id="KW-1133">Transmembrane helix</keyword>